<feature type="transmembrane region" description="Helical" evidence="7">
    <location>
        <begin position="74"/>
        <end position="98"/>
    </location>
</feature>
<dbReference type="CDD" id="cd06261">
    <property type="entry name" value="TM_PBP2"/>
    <property type="match status" value="1"/>
</dbReference>
<dbReference type="SUPFAM" id="SSF161098">
    <property type="entry name" value="MetI-like"/>
    <property type="match status" value="1"/>
</dbReference>
<feature type="transmembrane region" description="Helical" evidence="7">
    <location>
        <begin position="180"/>
        <end position="202"/>
    </location>
</feature>
<comment type="subcellular location">
    <subcellularLocation>
        <location evidence="1 7">Cell membrane</location>
        <topology evidence="1 7">Multi-pass membrane protein</topology>
    </subcellularLocation>
</comment>
<evidence type="ECO:0000256" key="5">
    <source>
        <dbReference type="ARBA" id="ARBA00022989"/>
    </source>
</evidence>
<comment type="similarity">
    <text evidence="7">Belongs to the binding-protein-dependent transport system permease family.</text>
</comment>
<keyword evidence="6 7" id="KW-0472">Membrane</keyword>
<evidence type="ECO:0000259" key="8">
    <source>
        <dbReference type="PROSITE" id="PS50928"/>
    </source>
</evidence>
<dbReference type="PANTHER" id="PTHR43744">
    <property type="entry name" value="ABC TRANSPORTER PERMEASE PROTEIN MG189-RELATED-RELATED"/>
    <property type="match status" value="1"/>
</dbReference>
<evidence type="ECO:0000313" key="10">
    <source>
        <dbReference type="Proteomes" id="UP000306888"/>
    </source>
</evidence>
<organism evidence="9 10">
    <name type="scientific">Clostridium sartagoforme</name>
    <dbReference type="NCBI Taxonomy" id="84031"/>
    <lineage>
        <taxon>Bacteria</taxon>
        <taxon>Bacillati</taxon>
        <taxon>Bacillota</taxon>
        <taxon>Clostridia</taxon>
        <taxon>Eubacteriales</taxon>
        <taxon>Clostridiaceae</taxon>
        <taxon>Clostridium</taxon>
    </lineage>
</organism>
<dbReference type="InterPro" id="IPR035906">
    <property type="entry name" value="MetI-like_sf"/>
</dbReference>
<keyword evidence="3" id="KW-1003">Cell membrane</keyword>
<dbReference type="Pfam" id="PF00528">
    <property type="entry name" value="BPD_transp_1"/>
    <property type="match status" value="1"/>
</dbReference>
<feature type="domain" description="ABC transmembrane type-1" evidence="8">
    <location>
        <begin position="70"/>
        <end position="259"/>
    </location>
</feature>
<evidence type="ECO:0000256" key="6">
    <source>
        <dbReference type="ARBA" id="ARBA00023136"/>
    </source>
</evidence>
<dbReference type="Proteomes" id="UP000306888">
    <property type="component" value="Unassembled WGS sequence"/>
</dbReference>
<evidence type="ECO:0000313" key="9">
    <source>
        <dbReference type="EMBL" id="TGY43564.1"/>
    </source>
</evidence>
<evidence type="ECO:0000256" key="2">
    <source>
        <dbReference type="ARBA" id="ARBA00022448"/>
    </source>
</evidence>
<sequence>MKRKQLNDYFIQIICIIVALIILFPILYAISVSFMEAEDILSNPPNLLPNTVTFENYITAFMRTDLIRYMFNSFVVALIVSISRVIIGMMAAFGFSFFEFRFKKVLFMLTMTTLMIPPDVLIGSNFQTISKLGLVNTYLGMSSIFLVSAANIFLFRQNFLTFSKSLREAAAIDGCGNIKFFTQVLIPITKPISVTIFISSFVNMWNQYVWPMLVTNQNEMRTIQVGITMLKDRESSIFGPVMAGAVIALIPTVIIFILFQRKIVSGMMSGAVKE</sequence>
<keyword evidence="5 7" id="KW-1133">Transmembrane helix</keyword>
<evidence type="ECO:0000256" key="3">
    <source>
        <dbReference type="ARBA" id="ARBA00022475"/>
    </source>
</evidence>
<dbReference type="InterPro" id="IPR000515">
    <property type="entry name" value="MetI-like"/>
</dbReference>
<dbReference type="RefSeq" id="WP_136003983.1">
    <property type="nucleotide sequence ID" value="NZ_SRYR01000001.1"/>
</dbReference>
<dbReference type="EMBL" id="SRYR01000001">
    <property type="protein sequence ID" value="TGY43564.1"/>
    <property type="molecule type" value="Genomic_DNA"/>
</dbReference>
<protein>
    <submittedName>
        <fullName evidence="9">Carbohydrate ABC transporter permease</fullName>
    </submittedName>
</protein>
<reference evidence="9 10" key="1">
    <citation type="submission" date="2019-04" db="EMBL/GenBank/DDBJ databases">
        <title>Microbes associate with the intestines of laboratory mice.</title>
        <authorList>
            <person name="Navarre W."/>
            <person name="Wong E."/>
            <person name="Huang K."/>
            <person name="Tropini C."/>
            <person name="Ng K."/>
            <person name="Yu B."/>
        </authorList>
    </citation>
    <scope>NUCLEOTIDE SEQUENCE [LARGE SCALE GENOMIC DNA]</scope>
    <source>
        <strain evidence="9 10">NM50_B9-20</strain>
    </source>
</reference>
<accession>A0A4S2DQY7</accession>
<comment type="caution">
    <text evidence="9">The sequence shown here is derived from an EMBL/GenBank/DDBJ whole genome shotgun (WGS) entry which is preliminary data.</text>
</comment>
<feature type="transmembrane region" description="Helical" evidence="7">
    <location>
        <begin position="237"/>
        <end position="259"/>
    </location>
</feature>
<dbReference type="PROSITE" id="PS50928">
    <property type="entry name" value="ABC_TM1"/>
    <property type="match status" value="1"/>
</dbReference>
<dbReference type="GO" id="GO:0055085">
    <property type="term" value="P:transmembrane transport"/>
    <property type="evidence" value="ECO:0007669"/>
    <property type="project" value="InterPro"/>
</dbReference>
<evidence type="ECO:0000256" key="1">
    <source>
        <dbReference type="ARBA" id="ARBA00004651"/>
    </source>
</evidence>
<dbReference type="AlphaFoldDB" id="A0A4S2DQY7"/>
<name>A0A4S2DQY7_9CLOT</name>
<keyword evidence="4 7" id="KW-0812">Transmembrane</keyword>
<dbReference type="GO" id="GO:0005886">
    <property type="term" value="C:plasma membrane"/>
    <property type="evidence" value="ECO:0007669"/>
    <property type="project" value="UniProtKB-SubCell"/>
</dbReference>
<feature type="transmembrane region" description="Helical" evidence="7">
    <location>
        <begin position="9"/>
        <end position="30"/>
    </location>
</feature>
<keyword evidence="2 7" id="KW-0813">Transport</keyword>
<dbReference type="PANTHER" id="PTHR43744:SF8">
    <property type="entry name" value="SN-GLYCEROL-3-PHOSPHATE TRANSPORT SYSTEM PERMEASE PROTEIN UGPE"/>
    <property type="match status" value="1"/>
</dbReference>
<dbReference type="OrthoDB" id="9787837at2"/>
<feature type="transmembrane region" description="Helical" evidence="7">
    <location>
        <begin position="105"/>
        <end position="126"/>
    </location>
</feature>
<proteinExistence type="inferred from homology"/>
<dbReference type="Gene3D" id="1.10.3720.10">
    <property type="entry name" value="MetI-like"/>
    <property type="match status" value="1"/>
</dbReference>
<evidence type="ECO:0000256" key="7">
    <source>
        <dbReference type="RuleBase" id="RU363032"/>
    </source>
</evidence>
<feature type="transmembrane region" description="Helical" evidence="7">
    <location>
        <begin position="138"/>
        <end position="159"/>
    </location>
</feature>
<gene>
    <name evidence="9" type="ORF">E5347_01760</name>
</gene>
<evidence type="ECO:0000256" key="4">
    <source>
        <dbReference type="ARBA" id="ARBA00022692"/>
    </source>
</evidence>
<keyword evidence="10" id="KW-1185">Reference proteome</keyword>